<dbReference type="RefSeq" id="WP_311787310.1">
    <property type="nucleotide sequence ID" value="NZ_JALDYY010000008.1"/>
</dbReference>
<dbReference type="GO" id="GO:0015159">
    <property type="term" value="F:polysaccharide transmembrane transporter activity"/>
    <property type="evidence" value="ECO:0007669"/>
    <property type="project" value="InterPro"/>
</dbReference>
<gene>
    <name evidence="6" type="ORF">MRS75_18490</name>
</gene>
<dbReference type="InterPro" id="IPR058781">
    <property type="entry name" value="HH_AprE-like"/>
</dbReference>
<sequence length="443" mass="48263">MWFSSRSRPPKGEAVSPTARRLTRGAAALVATLAILTSPEGARSADYLPGPQDALKIRVYEWRPSTGTAFEWAPLTGDFVISSAGNLSLPIIGTVPAAGKSLEQISEMIGERLQNQIGLQKRPSASVEVASYRPFFVTGVVASPGKYEFSPGLTVVQALSMAGGIGPADTNVIDLQRDALSNRGVLRELEAERLGLVARQARVDAILEGASTVSFPKELVSRANEPRLARMMEEEQSMFETRARSMNTEIDALKRSKVLANNQIDALKEKSASLAKQIDLATKELDSVNKLVEQGLTLSARKLGANQSVAELESRNLDVSLAALKTEQDLAKVDQDIADVHNRYQENALTESAELRDRFALNREKTRTARELLKNLELRAPSVMASLAEERDTYTFVTKVSRVVDGSMQNLIVGDNDPIVPGDVLRVERREQPGLAQNEIGSN</sequence>
<feature type="domain" description="AprE-like long alpha-helical hairpin" evidence="5">
    <location>
        <begin position="186"/>
        <end position="371"/>
    </location>
</feature>
<dbReference type="AlphaFoldDB" id="A0AAE3U531"/>
<dbReference type="PANTHER" id="PTHR33619">
    <property type="entry name" value="POLYSACCHARIDE EXPORT PROTEIN GFCE-RELATED"/>
    <property type="match status" value="1"/>
</dbReference>
<name>A0AAE3U531_9HYPH</name>
<feature type="domain" description="Polysaccharide export protein N-terminal" evidence="3">
    <location>
        <begin position="44"/>
        <end position="129"/>
    </location>
</feature>
<evidence type="ECO:0000256" key="2">
    <source>
        <dbReference type="SAM" id="Coils"/>
    </source>
</evidence>
<dbReference type="InterPro" id="IPR049712">
    <property type="entry name" value="Poly_export"/>
</dbReference>
<feature type="domain" description="Soluble ligand binding" evidence="4">
    <location>
        <begin position="135"/>
        <end position="169"/>
    </location>
</feature>
<organism evidence="6 7">
    <name type="scientific">Ferirhizobium litorale</name>
    <dbReference type="NCBI Taxonomy" id="2927786"/>
    <lineage>
        <taxon>Bacteria</taxon>
        <taxon>Pseudomonadati</taxon>
        <taxon>Pseudomonadota</taxon>
        <taxon>Alphaproteobacteria</taxon>
        <taxon>Hyphomicrobiales</taxon>
        <taxon>Rhizobiaceae</taxon>
        <taxon>Ferirhizobium</taxon>
    </lineage>
</organism>
<dbReference type="InterPro" id="IPR003715">
    <property type="entry name" value="Poly_export_N"/>
</dbReference>
<evidence type="ECO:0000259" key="5">
    <source>
        <dbReference type="Pfam" id="PF25994"/>
    </source>
</evidence>
<evidence type="ECO:0000313" key="7">
    <source>
        <dbReference type="Proteomes" id="UP001161580"/>
    </source>
</evidence>
<evidence type="ECO:0000259" key="3">
    <source>
        <dbReference type="Pfam" id="PF02563"/>
    </source>
</evidence>
<evidence type="ECO:0000313" key="6">
    <source>
        <dbReference type="EMBL" id="MDI7924058.1"/>
    </source>
</evidence>
<evidence type="ECO:0000256" key="1">
    <source>
        <dbReference type="ARBA" id="ARBA00022729"/>
    </source>
</evidence>
<dbReference type="Pfam" id="PF10531">
    <property type="entry name" value="SLBB"/>
    <property type="match status" value="1"/>
</dbReference>
<reference evidence="6" key="1">
    <citation type="submission" date="2022-03" db="EMBL/GenBank/DDBJ databases">
        <title>Fererhizobium litorale gen. nov., sp. nov., isolated from sandy sediments of the Sea of Japan seashore.</title>
        <authorList>
            <person name="Romanenko L."/>
            <person name="Kurilenko V."/>
            <person name="Otstavnykh N."/>
            <person name="Svetashev V."/>
            <person name="Tekutyeva L."/>
            <person name="Isaeva M."/>
            <person name="Mikhailov V."/>
        </authorList>
    </citation>
    <scope>NUCLEOTIDE SEQUENCE</scope>
    <source>
        <strain evidence="6">KMM 9576</strain>
    </source>
</reference>
<evidence type="ECO:0000259" key="4">
    <source>
        <dbReference type="Pfam" id="PF10531"/>
    </source>
</evidence>
<keyword evidence="1" id="KW-0732">Signal</keyword>
<dbReference type="Gene3D" id="3.10.560.10">
    <property type="entry name" value="Outer membrane lipoprotein wza domain like"/>
    <property type="match status" value="1"/>
</dbReference>
<dbReference type="Proteomes" id="UP001161580">
    <property type="component" value="Unassembled WGS sequence"/>
</dbReference>
<dbReference type="PANTHER" id="PTHR33619:SF3">
    <property type="entry name" value="POLYSACCHARIDE EXPORT PROTEIN GFCE-RELATED"/>
    <property type="match status" value="1"/>
</dbReference>
<protein>
    <submittedName>
        <fullName evidence="6">Polysaccharide biosynthesis/export family protein</fullName>
    </submittedName>
</protein>
<keyword evidence="7" id="KW-1185">Reference proteome</keyword>
<dbReference type="Gene3D" id="3.30.1950.10">
    <property type="entry name" value="wza like domain"/>
    <property type="match status" value="1"/>
</dbReference>
<keyword evidence="2" id="KW-0175">Coiled coil</keyword>
<dbReference type="InterPro" id="IPR019554">
    <property type="entry name" value="Soluble_ligand-bd"/>
</dbReference>
<dbReference type="Pfam" id="PF02563">
    <property type="entry name" value="Poly_export"/>
    <property type="match status" value="1"/>
</dbReference>
<proteinExistence type="predicted"/>
<accession>A0AAE3U531</accession>
<feature type="coiled-coil region" evidence="2">
    <location>
        <begin position="250"/>
        <end position="284"/>
    </location>
</feature>
<dbReference type="EMBL" id="JALDYZ010000011">
    <property type="protein sequence ID" value="MDI7924058.1"/>
    <property type="molecule type" value="Genomic_DNA"/>
</dbReference>
<dbReference type="Pfam" id="PF25994">
    <property type="entry name" value="HH_AprE"/>
    <property type="match status" value="1"/>
</dbReference>
<comment type="caution">
    <text evidence="6">The sequence shown here is derived from an EMBL/GenBank/DDBJ whole genome shotgun (WGS) entry which is preliminary data.</text>
</comment>